<dbReference type="EMBL" id="CP001700">
    <property type="protein sequence ID" value="ACU71058.1"/>
    <property type="molecule type" value="Genomic_DNA"/>
</dbReference>
<dbReference type="eggNOG" id="COG3387">
    <property type="taxonomic scope" value="Bacteria"/>
</dbReference>
<reference evidence="1 2" key="1">
    <citation type="journal article" date="2009" name="Stand. Genomic Sci.">
        <title>Complete genome sequence of Catenulispora acidiphila type strain (ID 139908).</title>
        <authorList>
            <person name="Copeland A."/>
            <person name="Lapidus A."/>
            <person name="Glavina Del Rio T."/>
            <person name="Nolan M."/>
            <person name="Lucas S."/>
            <person name="Chen F."/>
            <person name="Tice H."/>
            <person name="Cheng J.F."/>
            <person name="Bruce D."/>
            <person name="Goodwin L."/>
            <person name="Pitluck S."/>
            <person name="Mikhailova N."/>
            <person name="Pati A."/>
            <person name="Ivanova N."/>
            <person name="Mavromatis K."/>
            <person name="Chen A."/>
            <person name="Palaniappan K."/>
            <person name="Chain P."/>
            <person name="Land M."/>
            <person name="Hauser L."/>
            <person name="Chang Y.J."/>
            <person name="Jeffries C.D."/>
            <person name="Chertkov O."/>
            <person name="Brettin T."/>
            <person name="Detter J.C."/>
            <person name="Han C."/>
            <person name="Ali Z."/>
            <person name="Tindall B.J."/>
            <person name="Goker M."/>
            <person name="Bristow J."/>
            <person name="Eisen J.A."/>
            <person name="Markowitz V."/>
            <person name="Hugenholtz P."/>
            <person name="Kyrpides N.C."/>
            <person name="Klenk H.P."/>
        </authorList>
    </citation>
    <scope>NUCLEOTIDE SEQUENCE [LARGE SCALE GENOMIC DNA]</scope>
    <source>
        <strain evidence="2">DSM 44928 / JCM 14897 / NBRC 102108 / NRRL B-24433 / ID139908</strain>
    </source>
</reference>
<dbReference type="AlphaFoldDB" id="C7QHN3"/>
<dbReference type="STRING" id="479433.Caci_2139"/>
<keyword evidence="2" id="KW-1185">Reference proteome</keyword>
<protein>
    <recommendedName>
        <fullName evidence="3">Prenyltransferase</fullName>
    </recommendedName>
</protein>
<proteinExistence type="predicted"/>
<dbReference type="InterPro" id="IPR008928">
    <property type="entry name" value="6-hairpin_glycosidase_sf"/>
</dbReference>
<evidence type="ECO:0000313" key="1">
    <source>
        <dbReference type="EMBL" id="ACU71058.1"/>
    </source>
</evidence>
<sequence length="383" mass="41322">MTVRSARSASPVEGLAAATELLACEGVLSAAQIRTTVEAIAALQRPDGAIPWFHGGHLDPWDHIEAAMALDAAGLADRALAAYRWLAASQNPDGSWYAAYADAPGGVTEPTNRLRETNFSAYIAVGVWHHWLATGDEDFLAQMWQPVQRATDFVLSLQTAGGEILWCRDEQGREADEALLTGCSSMYQALRCALAVAERLGRDRPDWELACGRLGHALTAHPERFADKGTYSMDWYYPVLGTALRGAAAEQRIAEGWDDFVVRDLGVRCVSTNPWVTGGETCELALALWAIGDTERARMLLRDIQHLRDDADGMYWTGRVFEADGAGHEPALWPVEKTTWTAGALLLALAVLAEEKATVAVFGGDGLPEGLPVACSVAECVAA</sequence>
<dbReference type="KEGG" id="cai:Caci_2139"/>
<dbReference type="Proteomes" id="UP000000851">
    <property type="component" value="Chromosome"/>
</dbReference>
<dbReference type="RefSeq" id="WP_012786351.1">
    <property type="nucleotide sequence ID" value="NC_013131.1"/>
</dbReference>
<dbReference type="SUPFAM" id="SSF48208">
    <property type="entry name" value="Six-hairpin glycosidases"/>
    <property type="match status" value="1"/>
</dbReference>
<dbReference type="GO" id="GO:0005975">
    <property type="term" value="P:carbohydrate metabolic process"/>
    <property type="evidence" value="ECO:0007669"/>
    <property type="project" value="InterPro"/>
</dbReference>
<dbReference type="InterPro" id="IPR012341">
    <property type="entry name" value="6hp_glycosidase-like_sf"/>
</dbReference>
<evidence type="ECO:0000313" key="2">
    <source>
        <dbReference type="Proteomes" id="UP000000851"/>
    </source>
</evidence>
<evidence type="ECO:0008006" key="3">
    <source>
        <dbReference type="Google" id="ProtNLM"/>
    </source>
</evidence>
<gene>
    <name evidence="1" type="ordered locus">Caci_2139</name>
</gene>
<accession>C7QHN3</accession>
<organism evidence="1 2">
    <name type="scientific">Catenulispora acidiphila (strain DSM 44928 / JCM 14897 / NBRC 102108 / NRRL B-24433 / ID139908)</name>
    <dbReference type="NCBI Taxonomy" id="479433"/>
    <lineage>
        <taxon>Bacteria</taxon>
        <taxon>Bacillati</taxon>
        <taxon>Actinomycetota</taxon>
        <taxon>Actinomycetes</taxon>
        <taxon>Catenulisporales</taxon>
        <taxon>Catenulisporaceae</taxon>
        <taxon>Catenulispora</taxon>
    </lineage>
</organism>
<name>C7QHN3_CATAD</name>
<dbReference type="HOGENOM" id="CLU_764792_0_0_11"/>
<dbReference type="InParanoid" id="C7QHN3"/>
<dbReference type="Gene3D" id="1.50.10.10">
    <property type="match status" value="1"/>
</dbReference>